<gene>
    <name evidence="3" type="ORF">FHK82_13035</name>
</gene>
<comment type="caution">
    <text evidence="3">The sequence shown here is derived from an EMBL/GenBank/DDBJ whole genome shotgun (WGS) entry which is preliminary data.</text>
</comment>
<sequence length="197" mass="22400">MKLLKMIRLAPLLFVGLSAFCFADNNDPLNAKKGDSNFYSPHGTTNPNVEDYVWEEQNTEIPPFPEDESLIEFQVTRPNVAFSYFIDANSLSYTKEDGIVRYTIVVKSKTGAKNVAFEGMRCSTKEFKTYAYGNGKGQLVKPRKFGWKPISANGYTRYRKDLSEFYFCNIHVLDLTVEKIIAELKYGKAGGREMGLR</sequence>
<dbReference type="Proteomes" id="UP000317355">
    <property type="component" value="Unassembled WGS sequence"/>
</dbReference>
<dbReference type="InterPro" id="IPR014861">
    <property type="entry name" value="CNP1-like_dom"/>
</dbReference>
<evidence type="ECO:0000259" key="2">
    <source>
        <dbReference type="Pfam" id="PF08750"/>
    </source>
</evidence>
<feature type="domain" description="CNP1-like uncharacterised" evidence="2">
    <location>
        <begin position="51"/>
        <end position="185"/>
    </location>
</feature>
<reference evidence="3 4" key="1">
    <citation type="submission" date="2019-07" db="EMBL/GenBank/DDBJ databases">
        <title>The pathways for chlorine oxyanion respiration interact through the shared metabolite chlorate.</title>
        <authorList>
            <person name="Barnum T.P."/>
            <person name="Cheng Y."/>
            <person name="Hill K.A."/>
            <person name="Lucas L.N."/>
            <person name="Carlson H.K."/>
            <person name="Coates J.D."/>
        </authorList>
    </citation>
    <scope>NUCLEOTIDE SEQUENCE [LARGE SCALE GENOMIC DNA]</scope>
    <source>
        <strain evidence="3">BK-3</strain>
    </source>
</reference>
<name>A0A558CV75_9GAMM</name>
<evidence type="ECO:0000313" key="4">
    <source>
        <dbReference type="Proteomes" id="UP000317355"/>
    </source>
</evidence>
<proteinExistence type="predicted"/>
<dbReference type="AlphaFoldDB" id="A0A558CV75"/>
<keyword evidence="1" id="KW-0732">Signal</keyword>
<organism evidence="3 4">
    <name type="scientific">Sedimenticola thiotaurini</name>
    <dbReference type="NCBI Taxonomy" id="1543721"/>
    <lineage>
        <taxon>Bacteria</taxon>
        <taxon>Pseudomonadati</taxon>
        <taxon>Pseudomonadota</taxon>
        <taxon>Gammaproteobacteria</taxon>
        <taxon>Chromatiales</taxon>
        <taxon>Sedimenticolaceae</taxon>
        <taxon>Sedimenticola</taxon>
    </lineage>
</organism>
<feature type="chain" id="PRO_5022082455" description="CNP1-like uncharacterized domain-containing protein" evidence="1">
    <location>
        <begin position="24"/>
        <end position="197"/>
    </location>
</feature>
<accession>A0A558CV75</accession>
<feature type="signal peptide" evidence="1">
    <location>
        <begin position="1"/>
        <end position="23"/>
    </location>
</feature>
<protein>
    <recommendedName>
        <fullName evidence="2">CNP1-like uncharacterized domain-containing protein</fullName>
    </recommendedName>
</protein>
<evidence type="ECO:0000313" key="3">
    <source>
        <dbReference type="EMBL" id="TVT52646.1"/>
    </source>
</evidence>
<dbReference type="Pfam" id="PF08750">
    <property type="entry name" value="CNP1"/>
    <property type="match status" value="1"/>
</dbReference>
<dbReference type="EMBL" id="VMRY01000066">
    <property type="protein sequence ID" value="TVT52646.1"/>
    <property type="molecule type" value="Genomic_DNA"/>
</dbReference>
<evidence type="ECO:0000256" key="1">
    <source>
        <dbReference type="SAM" id="SignalP"/>
    </source>
</evidence>